<name>A0A2T1A6T1_9ACTN</name>
<gene>
    <name evidence="6" type="ORF">CLV47_101435</name>
</gene>
<dbReference type="OrthoDB" id="3181812at2"/>
<keyword evidence="7" id="KW-1185">Reference proteome</keyword>
<dbReference type="PANTHER" id="PTHR30419">
    <property type="entry name" value="HTH-TYPE TRANSCRIPTIONAL REGULATOR YBHD"/>
    <property type="match status" value="1"/>
</dbReference>
<evidence type="ECO:0000259" key="5">
    <source>
        <dbReference type="PROSITE" id="PS50931"/>
    </source>
</evidence>
<proteinExistence type="inferred from homology"/>
<dbReference type="SUPFAM" id="SSF46785">
    <property type="entry name" value="Winged helix' DNA-binding domain"/>
    <property type="match status" value="1"/>
</dbReference>
<dbReference type="Pfam" id="PF03466">
    <property type="entry name" value="LysR_substrate"/>
    <property type="match status" value="1"/>
</dbReference>
<dbReference type="RefSeq" id="WP_106347335.1">
    <property type="nucleotide sequence ID" value="NZ_PVUE01000001.1"/>
</dbReference>
<dbReference type="AlphaFoldDB" id="A0A2T1A6T1"/>
<evidence type="ECO:0000313" key="7">
    <source>
        <dbReference type="Proteomes" id="UP000237752"/>
    </source>
</evidence>
<dbReference type="InterPro" id="IPR000847">
    <property type="entry name" value="LysR_HTH_N"/>
</dbReference>
<evidence type="ECO:0000256" key="2">
    <source>
        <dbReference type="ARBA" id="ARBA00023015"/>
    </source>
</evidence>
<dbReference type="GO" id="GO:0005829">
    <property type="term" value="C:cytosol"/>
    <property type="evidence" value="ECO:0007669"/>
    <property type="project" value="TreeGrafter"/>
</dbReference>
<reference evidence="6 7" key="1">
    <citation type="submission" date="2018-03" db="EMBL/GenBank/DDBJ databases">
        <title>Genomic Encyclopedia of Archaeal and Bacterial Type Strains, Phase II (KMG-II): from individual species to whole genera.</title>
        <authorList>
            <person name="Goeker M."/>
        </authorList>
    </citation>
    <scope>NUCLEOTIDE SEQUENCE [LARGE SCALE GENOMIC DNA]</scope>
    <source>
        <strain evidence="6 7">DSM 100065</strain>
    </source>
</reference>
<dbReference type="FunFam" id="1.10.10.10:FF:000001">
    <property type="entry name" value="LysR family transcriptional regulator"/>
    <property type="match status" value="1"/>
</dbReference>
<organism evidence="6 7">
    <name type="scientific">Antricoccus suffuscus</name>
    <dbReference type="NCBI Taxonomy" id="1629062"/>
    <lineage>
        <taxon>Bacteria</taxon>
        <taxon>Bacillati</taxon>
        <taxon>Actinomycetota</taxon>
        <taxon>Actinomycetes</taxon>
        <taxon>Geodermatophilales</taxon>
        <taxon>Antricoccaceae</taxon>
        <taxon>Antricoccus</taxon>
    </lineage>
</organism>
<dbReference type="Proteomes" id="UP000237752">
    <property type="component" value="Unassembled WGS sequence"/>
</dbReference>
<dbReference type="InterPro" id="IPR036388">
    <property type="entry name" value="WH-like_DNA-bd_sf"/>
</dbReference>
<keyword evidence="4" id="KW-0804">Transcription</keyword>
<dbReference type="InterPro" id="IPR050950">
    <property type="entry name" value="HTH-type_LysR_regulators"/>
</dbReference>
<dbReference type="Gene3D" id="3.40.190.290">
    <property type="match status" value="1"/>
</dbReference>
<dbReference type="GO" id="GO:0003700">
    <property type="term" value="F:DNA-binding transcription factor activity"/>
    <property type="evidence" value="ECO:0007669"/>
    <property type="project" value="InterPro"/>
</dbReference>
<comment type="similarity">
    <text evidence="1">Belongs to the LysR transcriptional regulatory family.</text>
</comment>
<dbReference type="InterPro" id="IPR005119">
    <property type="entry name" value="LysR_subst-bd"/>
</dbReference>
<dbReference type="Pfam" id="PF00126">
    <property type="entry name" value="HTH_1"/>
    <property type="match status" value="1"/>
</dbReference>
<dbReference type="EMBL" id="PVUE01000001">
    <property type="protein sequence ID" value="PRZ44309.1"/>
    <property type="molecule type" value="Genomic_DNA"/>
</dbReference>
<keyword evidence="3" id="KW-0238">DNA-binding</keyword>
<protein>
    <submittedName>
        <fullName evidence="6">LysR family transcriptional regulator</fullName>
    </submittedName>
</protein>
<evidence type="ECO:0000256" key="4">
    <source>
        <dbReference type="ARBA" id="ARBA00023163"/>
    </source>
</evidence>
<evidence type="ECO:0000313" key="6">
    <source>
        <dbReference type="EMBL" id="PRZ44309.1"/>
    </source>
</evidence>
<dbReference type="SUPFAM" id="SSF53850">
    <property type="entry name" value="Periplasmic binding protein-like II"/>
    <property type="match status" value="1"/>
</dbReference>
<keyword evidence="2" id="KW-0805">Transcription regulation</keyword>
<feature type="domain" description="HTH lysR-type" evidence="5">
    <location>
        <begin position="1"/>
        <end position="58"/>
    </location>
</feature>
<dbReference type="InterPro" id="IPR036390">
    <property type="entry name" value="WH_DNA-bd_sf"/>
</dbReference>
<evidence type="ECO:0000256" key="3">
    <source>
        <dbReference type="ARBA" id="ARBA00023125"/>
    </source>
</evidence>
<evidence type="ECO:0000256" key="1">
    <source>
        <dbReference type="ARBA" id="ARBA00009437"/>
    </source>
</evidence>
<accession>A0A2T1A6T1</accession>
<dbReference type="Gene3D" id="1.10.10.10">
    <property type="entry name" value="Winged helix-like DNA-binding domain superfamily/Winged helix DNA-binding domain"/>
    <property type="match status" value="1"/>
</dbReference>
<dbReference type="GO" id="GO:0003677">
    <property type="term" value="F:DNA binding"/>
    <property type="evidence" value="ECO:0007669"/>
    <property type="project" value="UniProtKB-KW"/>
</dbReference>
<sequence>MKLRQVEYFLAVLDHDGIHRAALALRVAQPSLSQGLQALERDLGAELFHRVGRRMIPTPAGNAFITPARRMIRDAITTRSVVASALGLSGGRLDLVGEAALLSDPVAPLIGRFRRENPNVHVRLAAPQAESSLIQMVHGGSSELGFGYLPQPLDGLQMQVIASHEFFFVQPPGTPESSEPITLDDLRGIGIIAVPRGTAQRDFFERMLLEADVRTGIPVQVAHREAVVPMILAGAGPSVLPRPRADEAVRRGAIKRRFEPQIYRKVGLFHRAGDLSPAAHALLAIAGSDT</sequence>
<dbReference type="PRINTS" id="PR00039">
    <property type="entry name" value="HTHLYSR"/>
</dbReference>
<comment type="caution">
    <text evidence="6">The sequence shown here is derived from an EMBL/GenBank/DDBJ whole genome shotgun (WGS) entry which is preliminary data.</text>
</comment>
<dbReference type="PROSITE" id="PS50931">
    <property type="entry name" value="HTH_LYSR"/>
    <property type="match status" value="1"/>
</dbReference>
<dbReference type="CDD" id="cd05466">
    <property type="entry name" value="PBP2_LTTR_substrate"/>
    <property type="match status" value="1"/>
</dbReference>